<feature type="domain" description="RNase H type-1" evidence="1">
    <location>
        <begin position="143"/>
        <end position="262"/>
    </location>
</feature>
<dbReference type="PANTHER" id="PTHR47074:SF48">
    <property type="entry name" value="POLYNUCLEOTIDYL TRANSFERASE, RIBONUCLEASE H-LIKE SUPERFAMILY PROTEIN"/>
    <property type="match status" value="1"/>
</dbReference>
<dbReference type="Proteomes" id="UP000823775">
    <property type="component" value="Unassembled WGS sequence"/>
</dbReference>
<proteinExistence type="predicted"/>
<accession>A0ABS8RRR4</accession>
<dbReference type="InterPro" id="IPR002156">
    <property type="entry name" value="RNaseH_domain"/>
</dbReference>
<dbReference type="EMBL" id="JACEIK010000096">
    <property type="protein sequence ID" value="MCD7449476.1"/>
    <property type="molecule type" value="Genomic_DNA"/>
</dbReference>
<dbReference type="Pfam" id="PF13456">
    <property type="entry name" value="RVT_3"/>
    <property type="match status" value="1"/>
</dbReference>
<dbReference type="InterPro" id="IPR044730">
    <property type="entry name" value="RNase_H-like_dom_plant"/>
</dbReference>
<organism evidence="2 3">
    <name type="scientific">Datura stramonium</name>
    <name type="common">Jimsonweed</name>
    <name type="synonym">Common thornapple</name>
    <dbReference type="NCBI Taxonomy" id="4076"/>
    <lineage>
        <taxon>Eukaryota</taxon>
        <taxon>Viridiplantae</taxon>
        <taxon>Streptophyta</taxon>
        <taxon>Embryophyta</taxon>
        <taxon>Tracheophyta</taxon>
        <taxon>Spermatophyta</taxon>
        <taxon>Magnoliopsida</taxon>
        <taxon>eudicotyledons</taxon>
        <taxon>Gunneridae</taxon>
        <taxon>Pentapetalae</taxon>
        <taxon>asterids</taxon>
        <taxon>lamiids</taxon>
        <taxon>Solanales</taxon>
        <taxon>Solanaceae</taxon>
        <taxon>Solanoideae</taxon>
        <taxon>Datureae</taxon>
        <taxon>Datura</taxon>
    </lineage>
</organism>
<comment type="caution">
    <text evidence="2">The sequence shown here is derived from an EMBL/GenBank/DDBJ whole genome shotgun (WGS) entry which is preliminary data.</text>
</comment>
<evidence type="ECO:0000313" key="3">
    <source>
        <dbReference type="Proteomes" id="UP000823775"/>
    </source>
</evidence>
<evidence type="ECO:0000313" key="2">
    <source>
        <dbReference type="EMBL" id="MCD7449476.1"/>
    </source>
</evidence>
<keyword evidence="3" id="KW-1185">Reference proteome</keyword>
<dbReference type="InterPro" id="IPR052929">
    <property type="entry name" value="RNase_H-like_EbsB-rel"/>
</dbReference>
<dbReference type="PANTHER" id="PTHR47074">
    <property type="entry name" value="BNAC02G40300D PROTEIN"/>
    <property type="match status" value="1"/>
</dbReference>
<sequence length="271" mass="30864">MTDEIAERLKKFILTEEEKGSVEIALQDIMSSMEHCEVVQKPGRENNNMISKVDNILVDKKLEVNELVNKSLQQIATREEPMFADTIGDNYVNDKFIRDVMNDEIRPEVFDMHPLKAPSVNECDPLNRGGRVVDRPSLCPIGDASLQKEKKMANIGVTAIDSYEILLQTFGNSIQFGEKTLTAEALAIREALKNAMRNGWSRVQILSYAKSMVDMILKQNDVSWEIEATCEDIWTLMRSFDEINFVHISRSWNMLAHNLANFSISLLHKTV</sequence>
<dbReference type="CDD" id="cd06222">
    <property type="entry name" value="RNase_H_like"/>
    <property type="match status" value="1"/>
</dbReference>
<dbReference type="SUPFAM" id="SSF53098">
    <property type="entry name" value="Ribonuclease H-like"/>
    <property type="match status" value="1"/>
</dbReference>
<dbReference type="InterPro" id="IPR012337">
    <property type="entry name" value="RNaseH-like_sf"/>
</dbReference>
<evidence type="ECO:0000259" key="1">
    <source>
        <dbReference type="Pfam" id="PF13456"/>
    </source>
</evidence>
<dbReference type="Gene3D" id="3.30.420.10">
    <property type="entry name" value="Ribonuclease H-like superfamily/Ribonuclease H"/>
    <property type="match status" value="1"/>
</dbReference>
<gene>
    <name evidence="2" type="ORF">HAX54_052632</name>
</gene>
<protein>
    <recommendedName>
        <fullName evidence="1">RNase H type-1 domain-containing protein</fullName>
    </recommendedName>
</protein>
<name>A0ABS8RRR4_DATST</name>
<dbReference type="InterPro" id="IPR036397">
    <property type="entry name" value="RNaseH_sf"/>
</dbReference>
<reference evidence="2 3" key="1">
    <citation type="journal article" date="2021" name="BMC Genomics">
        <title>Datura genome reveals duplications of psychoactive alkaloid biosynthetic genes and high mutation rate following tissue culture.</title>
        <authorList>
            <person name="Rajewski A."/>
            <person name="Carter-House D."/>
            <person name="Stajich J."/>
            <person name="Litt A."/>
        </authorList>
    </citation>
    <scope>NUCLEOTIDE SEQUENCE [LARGE SCALE GENOMIC DNA]</scope>
    <source>
        <strain evidence="2">AR-01</strain>
    </source>
</reference>